<dbReference type="HOGENOM" id="CLU_007383_6_0_6"/>
<reference evidence="2 3" key="1">
    <citation type="submission" date="2013-10" db="EMBL/GenBank/DDBJ databases">
        <title>The Genome Sequence of Acinetobacter nectaris CIP 110549.</title>
        <authorList>
            <consortium name="The Broad Institute Genomics Platform"/>
            <consortium name="The Broad Institute Genome Sequencing Center for Infectious Disease"/>
            <person name="Cerqueira G."/>
            <person name="Feldgarden M."/>
            <person name="Courvalin P."/>
            <person name="Grillot-Courvalin C."/>
            <person name="Clermont D."/>
            <person name="Rocha E."/>
            <person name="Yoon E.-J."/>
            <person name="Nemec A."/>
            <person name="Young S.K."/>
            <person name="Zeng Q."/>
            <person name="Gargeya S."/>
            <person name="Fitzgerald M."/>
            <person name="Abouelleil A."/>
            <person name="Alvarado L."/>
            <person name="Berlin A.M."/>
            <person name="Chapman S.B."/>
            <person name="Gainer-Dewar J."/>
            <person name="Goldberg J."/>
            <person name="Gnerre S."/>
            <person name="Griggs A."/>
            <person name="Gujja S."/>
            <person name="Hansen M."/>
            <person name="Howarth C."/>
            <person name="Imamovic A."/>
            <person name="Ireland A."/>
            <person name="Larimer J."/>
            <person name="McCowan C."/>
            <person name="Murphy C."/>
            <person name="Pearson M."/>
            <person name="Poon T.W."/>
            <person name="Priest M."/>
            <person name="Roberts A."/>
            <person name="Saif S."/>
            <person name="Shea T."/>
            <person name="Sykes S."/>
            <person name="Wortman J."/>
            <person name="Nusbaum C."/>
            <person name="Birren B."/>
        </authorList>
    </citation>
    <scope>NUCLEOTIDE SEQUENCE [LARGE SCALE GENOMIC DNA]</scope>
    <source>
        <strain evidence="2 3">CIP 110549</strain>
    </source>
</reference>
<dbReference type="Gene3D" id="3.40.50.720">
    <property type="entry name" value="NAD(P)-binding Rossmann-like Domain"/>
    <property type="match status" value="1"/>
</dbReference>
<keyword evidence="3" id="KW-1185">Reference proteome</keyword>
<dbReference type="STRING" id="1392540.P256_02589"/>
<proteinExistence type="predicted"/>
<dbReference type="Pfam" id="PF01370">
    <property type="entry name" value="Epimerase"/>
    <property type="match status" value="1"/>
</dbReference>
<organism evidence="2 3">
    <name type="scientific">Acinetobacter nectaris CIP 110549</name>
    <dbReference type="NCBI Taxonomy" id="1392540"/>
    <lineage>
        <taxon>Bacteria</taxon>
        <taxon>Pseudomonadati</taxon>
        <taxon>Pseudomonadota</taxon>
        <taxon>Gammaproteobacteria</taxon>
        <taxon>Moraxellales</taxon>
        <taxon>Moraxellaceae</taxon>
        <taxon>Acinetobacter</taxon>
    </lineage>
</organism>
<dbReference type="Proteomes" id="UP000023785">
    <property type="component" value="Unassembled WGS sequence"/>
</dbReference>
<dbReference type="InterPro" id="IPR036291">
    <property type="entry name" value="NAD(P)-bd_dom_sf"/>
</dbReference>
<evidence type="ECO:0000313" key="2">
    <source>
        <dbReference type="EMBL" id="ESK35841.1"/>
    </source>
</evidence>
<dbReference type="PANTHER" id="PTHR48079:SF6">
    <property type="entry name" value="NAD(P)-BINDING DOMAIN-CONTAINING PROTEIN-RELATED"/>
    <property type="match status" value="1"/>
</dbReference>
<name>V2TDW2_9GAMM</name>
<dbReference type="PANTHER" id="PTHR48079">
    <property type="entry name" value="PROTEIN YEEZ"/>
    <property type="match status" value="1"/>
</dbReference>
<feature type="non-terminal residue" evidence="2">
    <location>
        <position position="278"/>
    </location>
</feature>
<dbReference type="InterPro" id="IPR051783">
    <property type="entry name" value="NAD(P)-dependent_oxidoreduct"/>
</dbReference>
<sequence length="278" mass="30691">MKQVFITGSTGLLGNNLVRMLVKKGIKVKALARSKNKAEKQFDGLDIEIIEGDMKNISAFKSSLRGCDTLFHTAAFFRDNYKGGNHWNELYEINVKGTKNLLEASYDAGIRRAVHTSSIAVLDGPRGALIDETMTRSTENADGYYRSKILADQQVHEFLELHPDMFVTMVLPGWMFGPGDIGPTSSGQFIIDFLKGRLPGVVPGSFSVVDARDVATIQILAAQYGRRGERYLAAGRHMTMSNILPLLAEVSGIKPPTKKIPFKLLKVIAFISELYGHI</sequence>
<dbReference type="InterPro" id="IPR001509">
    <property type="entry name" value="Epimerase_deHydtase"/>
</dbReference>
<dbReference type="eggNOG" id="COG0451">
    <property type="taxonomic scope" value="Bacteria"/>
</dbReference>
<dbReference type="OrthoDB" id="9803010at2"/>
<protein>
    <recommendedName>
        <fullName evidence="1">NAD-dependent epimerase/dehydratase domain-containing protein</fullName>
    </recommendedName>
</protein>
<gene>
    <name evidence="2" type="ORF">P256_02589</name>
</gene>
<dbReference type="RefSeq" id="WP_023272875.1">
    <property type="nucleotide sequence ID" value="NZ_KI530717.1"/>
</dbReference>
<accession>V2TDW2</accession>
<dbReference type="EMBL" id="AYER01000019">
    <property type="protein sequence ID" value="ESK35841.1"/>
    <property type="molecule type" value="Genomic_DNA"/>
</dbReference>
<dbReference type="GO" id="GO:0005737">
    <property type="term" value="C:cytoplasm"/>
    <property type="evidence" value="ECO:0007669"/>
    <property type="project" value="TreeGrafter"/>
</dbReference>
<dbReference type="AlphaFoldDB" id="V2TDW2"/>
<feature type="domain" description="NAD-dependent epimerase/dehydratase" evidence="1">
    <location>
        <begin position="4"/>
        <end position="231"/>
    </location>
</feature>
<dbReference type="GO" id="GO:0004029">
    <property type="term" value="F:aldehyde dehydrogenase (NAD+) activity"/>
    <property type="evidence" value="ECO:0007669"/>
    <property type="project" value="TreeGrafter"/>
</dbReference>
<comment type="caution">
    <text evidence="2">The sequence shown here is derived from an EMBL/GenBank/DDBJ whole genome shotgun (WGS) entry which is preliminary data.</text>
</comment>
<dbReference type="SUPFAM" id="SSF51735">
    <property type="entry name" value="NAD(P)-binding Rossmann-fold domains"/>
    <property type="match status" value="1"/>
</dbReference>
<dbReference type="CDD" id="cd05228">
    <property type="entry name" value="AR_FR_like_1_SDR_e"/>
    <property type="match status" value="1"/>
</dbReference>
<evidence type="ECO:0000313" key="3">
    <source>
        <dbReference type="Proteomes" id="UP000023785"/>
    </source>
</evidence>
<evidence type="ECO:0000259" key="1">
    <source>
        <dbReference type="Pfam" id="PF01370"/>
    </source>
</evidence>